<dbReference type="Proteomes" id="UP000008311">
    <property type="component" value="Unassembled WGS sequence"/>
</dbReference>
<proteinExistence type="predicted"/>
<feature type="non-terminal residue" evidence="2">
    <location>
        <position position="1"/>
    </location>
</feature>
<dbReference type="AlphaFoldDB" id="B9TMU6"/>
<dbReference type="EMBL" id="EQ990256">
    <property type="protein sequence ID" value="EEF22818.1"/>
    <property type="molecule type" value="Genomic_DNA"/>
</dbReference>
<name>B9TMU6_RICCO</name>
<accession>B9TMU6</accession>
<organism evidence="2 3">
    <name type="scientific">Ricinus communis</name>
    <name type="common">Castor bean</name>
    <dbReference type="NCBI Taxonomy" id="3988"/>
    <lineage>
        <taxon>Eukaryota</taxon>
        <taxon>Viridiplantae</taxon>
        <taxon>Streptophyta</taxon>
        <taxon>Embryophyta</taxon>
        <taxon>Tracheophyta</taxon>
        <taxon>Spermatophyta</taxon>
        <taxon>Magnoliopsida</taxon>
        <taxon>eudicotyledons</taxon>
        <taxon>Gunneridae</taxon>
        <taxon>Pentapetalae</taxon>
        <taxon>rosids</taxon>
        <taxon>fabids</taxon>
        <taxon>Malpighiales</taxon>
        <taxon>Euphorbiaceae</taxon>
        <taxon>Acalyphoideae</taxon>
        <taxon>Acalypheae</taxon>
        <taxon>Ricinus</taxon>
    </lineage>
</organism>
<feature type="compositionally biased region" description="Basic and acidic residues" evidence="1">
    <location>
        <begin position="1"/>
        <end position="12"/>
    </location>
</feature>
<feature type="compositionally biased region" description="Basic residues" evidence="1">
    <location>
        <begin position="83"/>
        <end position="100"/>
    </location>
</feature>
<feature type="region of interest" description="Disordered" evidence="1">
    <location>
        <begin position="1"/>
        <end position="100"/>
    </location>
</feature>
<evidence type="ECO:0000313" key="3">
    <source>
        <dbReference type="Proteomes" id="UP000008311"/>
    </source>
</evidence>
<protein>
    <submittedName>
        <fullName evidence="2">Uncharacterized protein</fullName>
    </submittedName>
</protein>
<dbReference type="InParanoid" id="B9TMU6"/>
<reference evidence="3" key="1">
    <citation type="journal article" date="2010" name="Nat. Biotechnol.">
        <title>Draft genome sequence of the oilseed species Ricinus communis.</title>
        <authorList>
            <person name="Chan A.P."/>
            <person name="Crabtree J."/>
            <person name="Zhao Q."/>
            <person name="Lorenzi H."/>
            <person name="Orvis J."/>
            <person name="Puiu D."/>
            <person name="Melake-Berhan A."/>
            <person name="Jones K.M."/>
            <person name="Redman J."/>
            <person name="Chen G."/>
            <person name="Cahoon E.B."/>
            <person name="Gedil M."/>
            <person name="Stanke M."/>
            <person name="Haas B.J."/>
            <person name="Wortman J.R."/>
            <person name="Fraser-Liggett C.M."/>
            <person name="Ravel J."/>
            <person name="Rabinowicz P.D."/>
        </authorList>
    </citation>
    <scope>NUCLEOTIDE SEQUENCE [LARGE SCALE GENOMIC DNA]</scope>
    <source>
        <strain evidence="3">cv. Hale</strain>
    </source>
</reference>
<keyword evidence="3" id="KW-1185">Reference proteome</keyword>
<evidence type="ECO:0000256" key="1">
    <source>
        <dbReference type="SAM" id="MobiDB-lite"/>
    </source>
</evidence>
<gene>
    <name evidence="2" type="ORF">RCOM_2098370</name>
</gene>
<evidence type="ECO:0000313" key="2">
    <source>
        <dbReference type="EMBL" id="EEF22818.1"/>
    </source>
</evidence>
<sequence>FGPHEQQPERKQRAQQQAARPAGDASLRQHVGEPRPGQQGAADEEVAGPPVHLVRKPHRHGRHEQDRQRSQQHAPHVGAHGVNVRRLHRSLSRRRPGGAR</sequence>
<feature type="compositionally biased region" description="Basic residues" evidence="1">
    <location>
        <begin position="53"/>
        <end position="62"/>
    </location>
</feature>